<dbReference type="GO" id="GO:0004519">
    <property type="term" value="F:endonuclease activity"/>
    <property type="evidence" value="ECO:0007669"/>
    <property type="project" value="UniProtKB-UniRule"/>
</dbReference>
<dbReference type="GO" id="GO:0016787">
    <property type="term" value="F:hydrolase activity"/>
    <property type="evidence" value="ECO:0007669"/>
    <property type="project" value="UniProtKB-KW"/>
</dbReference>
<dbReference type="Pfam" id="PF01867">
    <property type="entry name" value="Cas_Cas1"/>
    <property type="match status" value="1"/>
</dbReference>
<accession>A0A4R3K7U4</accession>
<gene>
    <name evidence="10" type="primary">cas1</name>
    <name evidence="11" type="ORF">EDD72_1248</name>
</gene>
<dbReference type="GO" id="GO:0051607">
    <property type="term" value="P:defense response to virus"/>
    <property type="evidence" value="ECO:0007669"/>
    <property type="project" value="UniProtKB-UniRule"/>
</dbReference>
<evidence type="ECO:0000256" key="3">
    <source>
        <dbReference type="ARBA" id="ARBA00022759"/>
    </source>
</evidence>
<feature type="binding site" evidence="10">
    <location>
        <position position="168"/>
    </location>
    <ligand>
        <name>Mn(2+)</name>
        <dbReference type="ChEBI" id="CHEBI:29035"/>
    </ligand>
</feature>
<evidence type="ECO:0000256" key="8">
    <source>
        <dbReference type="ARBA" id="ARBA00023211"/>
    </source>
</evidence>
<evidence type="ECO:0000313" key="11">
    <source>
        <dbReference type="EMBL" id="TCS78929.1"/>
    </source>
</evidence>
<keyword evidence="3 10" id="KW-0255">Endonuclease</keyword>
<dbReference type="GO" id="GO:0046872">
    <property type="term" value="F:metal ion binding"/>
    <property type="evidence" value="ECO:0007669"/>
    <property type="project" value="UniProtKB-UniRule"/>
</dbReference>
<dbReference type="PANTHER" id="PTHR34353:SF2">
    <property type="entry name" value="CRISPR-ASSOCIATED ENDONUCLEASE CAS1 1"/>
    <property type="match status" value="1"/>
</dbReference>
<keyword evidence="5 10" id="KW-0460">Magnesium</keyword>
<evidence type="ECO:0000256" key="4">
    <source>
        <dbReference type="ARBA" id="ARBA00022801"/>
    </source>
</evidence>
<comment type="subunit">
    <text evidence="9 10">Homodimer, forms a heterotetramer with a Cas2 homodimer.</text>
</comment>
<dbReference type="OrthoDB" id="9803119at2"/>
<dbReference type="EMBL" id="SMAB01000024">
    <property type="protein sequence ID" value="TCS78929.1"/>
    <property type="molecule type" value="Genomic_DNA"/>
</dbReference>
<keyword evidence="12" id="KW-1185">Reference proteome</keyword>
<proteinExistence type="inferred from homology"/>
<sequence>MHVIIDDYGMGVYKKSERVVIKKQGKVVDEIPFFEIEDIFFVTKGAVLSTDVIEECMKHGIQIHLLDYRQQPIASVYSPMLHATVKTRREQILSLQDYRSVEMVKEFLTAKITNQYRVLKYYLKSRKETDEYESINMLAEKVFEHVLLIQKIQGNSIADVRDKFFAIEGRAATFYWDGVQLILQKKVDFPGREQRGTQDPVNMMFNYGYAILGGYVQSAILRAGLEPFAGLLHTDRPGKSSLQYDLIEVFRQPVVDRAVISIVTKGFHPVLEEGQLDLKTRTRLRDKIFERLDSHERYNGKRYTIKTIIQMQTRELASYFRENKPYKAFVGSW</sequence>
<evidence type="ECO:0000256" key="7">
    <source>
        <dbReference type="ARBA" id="ARBA00023125"/>
    </source>
</evidence>
<dbReference type="EC" id="3.1.-.-" evidence="10"/>
<dbReference type="InterPro" id="IPR050646">
    <property type="entry name" value="Cas1"/>
</dbReference>
<keyword evidence="6 10" id="KW-0051">Antiviral defense</keyword>
<comment type="caution">
    <text evidence="11">The sequence shown here is derived from an EMBL/GenBank/DDBJ whole genome shotgun (WGS) entry which is preliminary data.</text>
</comment>
<dbReference type="HAMAP" id="MF_01470">
    <property type="entry name" value="Cas1"/>
    <property type="match status" value="1"/>
</dbReference>
<feature type="binding site" evidence="10">
    <location>
        <position position="248"/>
    </location>
    <ligand>
        <name>Mn(2+)</name>
        <dbReference type="ChEBI" id="CHEBI:29035"/>
    </ligand>
</feature>
<evidence type="ECO:0000256" key="2">
    <source>
        <dbReference type="ARBA" id="ARBA00022723"/>
    </source>
</evidence>
<evidence type="ECO:0000256" key="6">
    <source>
        <dbReference type="ARBA" id="ARBA00023118"/>
    </source>
</evidence>
<feature type="binding site" evidence="10">
    <location>
        <position position="233"/>
    </location>
    <ligand>
        <name>Mn(2+)</name>
        <dbReference type="ChEBI" id="CHEBI:29035"/>
    </ligand>
</feature>
<keyword evidence="7 10" id="KW-0238">DNA-binding</keyword>
<keyword evidence="8 10" id="KW-0464">Manganese</keyword>
<dbReference type="PANTHER" id="PTHR34353">
    <property type="entry name" value="CRISPR-ASSOCIATED ENDONUCLEASE CAS1 1"/>
    <property type="match status" value="1"/>
</dbReference>
<comment type="cofactor">
    <cofactor evidence="10">
        <name>Mg(2+)</name>
        <dbReference type="ChEBI" id="CHEBI:18420"/>
    </cofactor>
    <cofactor evidence="10">
        <name>Mn(2+)</name>
        <dbReference type="ChEBI" id="CHEBI:29035"/>
    </cofactor>
</comment>
<comment type="similarity">
    <text evidence="10">Belongs to the CRISPR-associated endonuclease Cas1 family.</text>
</comment>
<dbReference type="CDD" id="cd09634">
    <property type="entry name" value="Cas1_I-II-III"/>
    <property type="match status" value="1"/>
</dbReference>
<dbReference type="Gene3D" id="1.20.120.920">
    <property type="entry name" value="CRISPR-associated endonuclease Cas1, C-terminal domain"/>
    <property type="match status" value="1"/>
</dbReference>
<dbReference type="Gene3D" id="3.100.10.20">
    <property type="entry name" value="CRISPR-associated endonuclease Cas1, N-terminal domain"/>
    <property type="match status" value="1"/>
</dbReference>
<keyword evidence="1 10" id="KW-0540">Nuclease</keyword>
<dbReference type="Proteomes" id="UP000295788">
    <property type="component" value="Unassembled WGS sequence"/>
</dbReference>
<dbReference type="InterPro" id="IPR042206">
    <property type="entry name" value="CRISPR-assoc_Cas1_C"/>
</dbReference>
<dbReference type="GO" id="GO:0043571">
    <property type="term" value="P:maintenance of CRISPR repeat elements"/>
    <property type="evidence" value="ECO:0007669"/>
    <property type="project" value="UniProtKB-UniRule"/>
</dbReference>
<keyword evidence="2 10" id="KW-0479">Metal-binding</keyword>
<evidence type="ECO:0000256" key="10">
    <source>
        <dbReference type="HAMAP-Rule" id="MF_01470"/>
    </source>
</evidence>
<dbReference type="RefSeq" id="WP_132770390.1">
    <property type="nucleotide sequence ID" value="NZ_SMAB01000024.1"/>
</dbReference>
<organism evidence="11 12">
    <name type="scientific">Tepidibacillus fermentans</name>
    <dbReference type="NCBI Taxonomy" id="1281767"/>
    <lineage>
        <taxon>Bacteria</taxon>
        <taxon>Bacillati</taxon>
        <taxon>Bacillota</taxon>
        <taxon>Bacilli</taxon>
        <taxon>Bacillales</taxon>
        <taxon>Bacillaceae</taxon>
        <taxon>Tepidibacillus</taxon>
    </lineage>
</organism>
<evidence type="ECO:0000256" key="5">
    <source>
        <dbReference type="ARBA" id="ARBA00022842"/>
    </source>
</evidence>
<dbReference type="NCBIfam" id="TIGR00287">
    <property type="entry name" value="cas1"/>
    <property type="match status" value="1"/>
</dbReference>
<dbReference type="GO" id="GO:0003677">
    <property type="term" value="F:DNA binding"/>
    <property type="evidence" value="ECO:0007669"/>
    <property type="project" value="UniProtKB-KW"/>
</dbReference>
<evidence type="ECO:0000256" key="1">
    <source>
        <dbReference type="ARBA" id="ARBA00022722"/>
    </source>
</evidence>
<dbReference type="AlphaFoldDB" id="A0A4R3K7U4"/>
<name>A0A4R3K7U4_9BACI</name>
<reference evidence="11 12" key="1">
    <citation type="submission" date="2019-03" db="EMBL/GenBank/DDBJ databases">
        <title>Genomic Encyclopedia of Type Strains, Phase IV (KMG-IV): sequencing the most valuable type-strain genomes for metagenomic binning, comparative biology and taxonomic classification.</title>
        <authorList>
            <person name="Goeker M."/>
        </authorList>
    </citation>
    <scope>NUCLEOTIDE SEQUENCE [LARGE SCALE GENOMIC DNA]</scope>
    <source>
        <strain evidence="11 12">DSM 23802</strain>
    </source>
</reference>
<dbReference type="InterPro" id="IPR002729">
    <property type="entry name" value="CRISPR-assoc_Cas1"/>
</dbReference>
<evidence type="ECO:0000313" key="12">
    <source>
        <dbReference type="Proteomes" id="UP000295788"/>
    </source>
</evidence>
<dbReference type="InterPro" id="IPR042211">
    <property type="entry name" value="CRISPR-assoc_Cas1_N"/>
</dbReference>
<comment type="function">
    <text evidence="10">CRISPR (clustered regularly interspaced short palindromic repeat), is an adaptive immune system that provides protection against mobile genetic elements (viruses, transposable elements and conjugative plasmids). CRISPR clusters contain spacers, sequences complementary to antecedent mobile elements, and target invading nucleic acids. CRISPR clusters are transcribed and processed into CRISPR RNA (crRNA). Acts as a dsDNA endonuclease. Involved in the integration of spacer DNA into the CRISPR cassette.</text>
</comment>
<protein>
    <recommendedName>
        <fullName evidence="10">CRISPR-associated endonuclease Cas1</fullName>
        <ecNumber evidence="10">3.1.-.-</ecNumber>
    </recommendedName>
</protein>
<evidence type="ECO:0000256" key="9">
    <source>
        <dbReference type="ARBA" id="ARBA00038592"/>
    </source>
</evidence>
<keyword evidence="4 10" id="KW-0378">Hydrolase</keyword>